<feature type="chain" id="PRO_5038809122" evidence="4">
    <location>
        <begin position="22"/>
        <end position="326"/>
    </location>
</feature>
<evidence type="ECO:0000259" key="5">
    <source>
        <dbReference type="Pfam" id="PF25917"/>
    </source>
</evidence>
<feature type="domain" description="YknX-like beta-barrel" evidence="6">
    <location>
        <begin position="235"/>
        <end position="317"/>
    </location>
</feature>
<dbReference type="GO" id="GO:0030313">
    <property type="term" value="C:cell envelope"/>
    <property type="evidence" value="ECO:0007669"/>
    <property type="project" value="UniProtKB-SubCell"/>
</dbReference>
<keyword evidence="8" id="KW-1185">Reference proteome</keyword>
<name>A0A401LBW4_9FIRM</name>
<dbReference type="AlphaFoldDB" id="A0A401LBW4"/>
<evidence type="ECO:0000313" key="8">
    <source>
        <dbReference type="Proteomes" id="UP000287361"/>
    </source>
</evidence>
<feature type="coiled-coil region" evidence="3">
    <location>
        <begin position="100"/>
        <end position="165"/>
    </location>
</feature>
<evidence type="ECO:0000256" key="1">
    <source>
        <dbReference type="ARBA" id="ARBA00004196"/>
    </source>
</evidence>
<dbReference type="Proteomes" id="UP000287361">
    <property type="component" value="Unassembled WGS sequence"/>
</dbReference>
<evidence type="ECO:0000313" key="7">
    <source>
        <dbReference type="EMBL" id="GCB29046.1"/>
    </source>
</evidence>
<evidence type="ECO:0000259" key="6">
    <source>
        <dbReference type="Pfam" id="PF25990"/>
    </source>
</evidence>
<dbReference type="EMBL" id="BHVZ01000001">
    <property type="protein sequence ID" value="GCB29046.1"/>
    <property type="molecule type" value="Genomic_DNA"/>
</dbReference>
<feature type="signal peptide" evidence="4">
    <location>
        <begin position="1"/>
        <end position="21"/>
    </location>
</feature>
<feature type="domain" description="Multidrug resistance protein MdtA-like barrel-sandwich hybrid" evidence="5">
    <location>
        <begin position="46"/>
        <end position="227"/>
    </location>
</feature>
<evidence type="ECO:0000256" key="4">
    <source>
        <dbReference type="SAM" id="SignalP"/>
    </source>
</evidence>
<comment type="caution">
    <text evidence="7">The sequence shown here is derived from an EMBL/GenBank/DDBJ whole genome shotgun (WGS) entry which is preliminary data.</text>
</comment>
<keyword evidence="4" id="KW-0732">Signal</keyword>
<organism evidence="7 8">
    <name type="scientific">Anaerotignum faecicola</name>
    <dbReference type="NCBI Taxonomy" id="2358141"/>
    <lineage>
        <taxon>Bacteria</taxon>
        <taxon>Bacillati</taxon>
        <taxon>Bacillota</taxon>
        <taxon>Clostridia</taxon>
        <taxon>Lachnospirales</taxon>
        <taxon>Anaerotignaceae</taxon>
        <taxon>Anaerotignum</taxon>
    </lineage>
</organism>
<dbReference type="InterPro" id="IPR050465">
    <property type="entry name" value="UPF0194_transport"/>
</dbReference>
<dbReference type="Gene3D" id="1.10.287.470">
    <property type="entry name" value="Helix hairpin bin"/>
    <property type="match status" value="1"/>
</dbReference>
<evidence type="ECO:0000256" key="2">
    <source>
        <dbReference type="ARBA" id="ARBA00023054"/>
    </source>
</evidence>
<dbReference type="InterPro" id="IPR058625">
    <property type="entry name" value="MdtA-like_BSH"/>
</dbReference>
<dbReference type="Gene3D" id="2.40.30.170">
    <property type="match status" value="1"/>
</dbReference>
<dbReference type="Pfam" id="PF25917">
    <property type="entry name" value="BSH_RND"/>
    <property type="match status" value="1"/>
</dbReference>
<reference evidence="7 8" key="1">
    <citation type="submission" date="2018-10" db="EMBL/GenBank/DDBJ databases">
        <title>Draft Genome Sequence of Anaerotignum sp. KCTC 15736.</title>
        <authorList>
            <person name="Choi S.H."/>
            <person name="Kim J.S."/>
            <person name="Kang S.W."/>
            <person name="Lee J.S."/>
            <person name="Park S.H."/>
        </authorList>
    </citation>
    <scope>NUCLEOTIDE SEQUENCE [LARGE SCALE GENOMIC DNA]</scope>
    <source>
        <strain evidence="7 8">KCTC 15736</strain>
    </source>
</reference>
<evidence type="ECO:0000256" key="3">
    <source>
        <dbReference type="SAM" id="Coils"/>
    </source>
</evidence>
<proteinExistence type="predicted"/>
<dbReference type="PANTHER" id="PTHR32347:SF23">
    <property type="entry name" value="BLL5650 PROTEIN"/>
    <property type="match status" value="1"/>
</dbReference>
<accession>A0A401LBW4</accession>
<dbReference type="Pfam" id="PF25990">
    <property type="entry name" value="Beta-barrel_YknX"/>
    <property type="match status" value="1"/>
</dbReference>
<dbReference type="Gene3D" id="2.40.50.100">
    <property type="match status" value="1"/>
</dbReference>
<protein>
    <submittedName>
        <fullName evidence="7">Membrane protein</fullName>
    </submittedName>
</protein>
<gene>
    <name evidence="7" type="ORF">KGMB03357_07070</name>
</gene>
<keyword evidence="2 3" id="KW-0175">Coiled coil</keyword>
<dbReference type="OrthoDB" id="250565at2"/>
<dbReference type="PROSITE" id="PS51257">
    <property type="entry name" value="PROKAR_LIPOPROTEIN"/>
    <property type="match status" value="1"/>
</dbReference>
<comment type="subcellular location">
    <subcellularLocation>
        <location evidence="1">Cell envelope</location>
    </subcellularLocation>
</comment>
<sequence length="326" mass="34782">MQNGKKKVLALLLAGCCVLSACGTKTDDTKTAEKGNFVTGTVECKEVYVRAKIPGYLTDIPVEEGQEVKEGDLLFSTDRRDVEVKQTQASATAKAAAGQVEAAKNAAEAAAAVVEKANANVKLLETEYAKYQELYAMDAVSQDNMDKLTTQLEAARLDAAAAAAQQQAAQGQYEAANGQLAAAKGVLDEVNLNLGQTSQYAPCNGTITMVSSSLGELIGTGTTIVTLTDYSDRWVMANVDEYAVGKLKVGQQIPLTSKAHPDTVFHGKIVNISKSPDFATKKSTNELNDQDVVTYEVKIALSEKDDIMLYPGMLVQVDLDKAGEKK</sequence>
<dbReference type="InterPro" id="IPR058636">
    <property type="entry name" value="Beta-barrel_YknX"/>
</dbReference>
<dbReference type="SUPFAM" id="SSF111369">
    <property type="entry name" value="HlyD-like secretion proteins"/>
    <property type="match status" value="2"/>
</dbReference>
<dbReference type="PANTHER" id="PTHR32347">
    <property type="entry name" value="EFFLUX SYSTEM COMPONENT YKNX-RELATED"/>
    <property type="match status" value="1"/>
</dbReference>